<dbReference type="STRING" id="9838.ENSCDRP00005027722"/>
<feature type="compositionally biased region" description="Basic and acidic residues" evidence="1">
    <location>
        <begin position="88"/>
        <end position="97"/>
    </location>
</feature>
<feature type="region of interest" description="Disordered" evidence="1">
    <location>
        <begin position="325"/>
        <end position="388"/>
    </location>
</feature>
<organism evidence="2 3">
    <name type="scientific">Camelus dromedarius</name>
    <name type="common">Dromedary</name>
    <name type="synonym">Arabian camel</name>
    <dbReference type="NCBI Taxonomy" id="9838"/>
    <lineage>
        <taxon>Eukaryota</taxon>
        <taxon>Metazoa</taxon>
        <taxon>Chordata</taxon>
        <taxon>Craniata</taxon>
        <taxon>Vertebrata</taxon>
        <taxon>Euteleostomi</taxon>
        <taxon>Mammalia</taxon>
        <taxon>Eutheria</taxon>
        <taxon>Laurasiatheria</taxon>
        <taxon>Artiodactyla</taxon>
        <taxon>Tylopoda</taxon>
        <taxon>Camelidae</taxon>
        <taxon>Camelus</taxon>
    </lineage>
</organism>
<sequence length="636" mass="73823">MEGFRRFSSRPHGDLWEPPPPGEERASSARLGGPGPQTEPSLCFWAGTPGEESEAAAPWVHQRCSPTPRRRQHRYSDSPQESRSLTDVARRPPERARKNQPRSRRLEDAWREARTKPQTQGGSPHSLAWQQQPQLQPQQPQPGQHYPPAQGDSPPPYPEGAYTPQSGTFRVEKVQSGDHWAVPVCRGLGRWSHSSVHTEKSSVPSRDFGTQLASMYIQKRDSNDPVESLVSQYSQPSVSSKGLQSQHSQTLKNKLEEAVMSSRDQKIVALVLTRLKKAQRMRELQQQAAVAWEELKRSDQKVQLTLERERKLLLQQSQEQWQQEKEQRKAHLSREQRVRRRDRQAMNGIQQESGWKAQLEEQENQCQEKLERAPSETESETETEHRKQLQLLQEQERMLQDLREQNSLQLQKRLEQACQKKNAHTTEGQNKIQESNLSSLVNYQARKVLMDCQTKAEELLRKLSLEQSSQQYQEIHQGLIKEHHRELKKVQARKDQSQQVKWRAEESKEQRKEHKPLLTELADQKVLQTRSDVHKNTRDKAQHIRELSILREKNHHILKLKAEKEGKCHIEGIKEALKKKEQRMQQIAQEKDATLEGFQKISRASRTDNVRALANSFFDRLARETQVHAGQQREGY</sequence>
<dbReference type="Pfam" id="PF15558">
    <property type="entry name" value="DUF4659"/>
    <property type="match status" value="1"/>
</dbReference>
<dbReference type="PANTHER" id="PTHR33663">
    <property type="entry name" value="COILED-COIL DOMAIN-CONTAINING PROTEIN 177"/>
    <property type="match status" value="1"/>
</dbReference>
<feature type="compositionally biased region" description="Basic and acidic residues" evidence="1">
    <location>
        <begin position="325"/>
        <end position="336"/>
    </location>
</feature>
<feature type="compositionally biased region" description="Basic and acidic residues" evidence="1">
    <location>
        <begin position="366"/>
        <end position="375"/>
    </location>
</feature>
<proteinExistence type="predicted"/>
<accession>A0A5N4CJ00</accession>
<feature type="region of interest" description="Disordered" evidence="1">
    <location>
        <begin position="1"/>
        <end position="174"/>
    </location>
</feature>
<feature type="compositionally biased region" description="Basic and acidic residues" evidence="1">
    <location>
        <begin position="104"/>
        <end position="115"/>
    </location>
</feature>
<feature type="region of interest" description="Disordered" evidence="1">
    <location>
        <begin position="491"/>
        <end position="513"/>
    </location>
</feature>
<keyword evidence="3" id="KW-1185">Reference proteome</keyword>
<dbReference type="EMBL" id="JWIN03000023">
    <property type="protein sequence ID" value="KAB1258852.1"/>
    <property type="molecule type" value="Genomic_DNA"/>
</dbReference>
<gene>
    <name evidence="2" type="ORF">Cadr_000023199</name>
</gene>
<protein>
    <submittedName>
        <fullName evidence="2">Coiled-coil domain-containing protein 185</fullName>
    </submittedName>
</protein>
<feature type="compositionally biased region" description="Low complexity" evidence="1">
    <location>
        <begin position="130"/>
        <end position="150"/>
    </location>
</feature>
<evidence type="ECO:0000256" key="1">
    <source>
        <dbReference type="SAM" id="MobiDB-lite"/>
    </source>
</evidence>
<dbReference type="InterPro" id="IPR029090">
    <property type="entry name" value="DUF4659"/>
</dbReference>
<comment type="caution">
    <text evidence="2">The sequence shown here is derived from an EMBL/GenBank/DDBJ whole genome shotgun (WGS) entry which is preliminary data.</text>
</comment>
<evidence type="ECO:0000313" key="3">
    <source>
        <dbReference type="Proteomes" id="UP000299084"/>
    </source>
</evidence>
<evidence type="ECO:0000313" key="2">
    <source>
        <dbReference type="EMBL" id="KAB1258852.1"/>
    </source>
</evidence>
<reference evidence="2 3" key="1">
    <citation type="journal article" date="2019" name="Mol. Ecol. Resour.">
        <title>Improving Illumina assemblies with Hi-C and long reads: an example with the North African dromedary.</title>
        <authorList>
            <person name="Elbers J.P."/>
            <person name="Rogers M.F."/>
            <person name="Perelman P.L."/>
            <person name="Proskuryakova A.A."/>
            <person name="Serdyukova N.A."/>
            <person name="Johnson W.E."/>
            <person name="Horin P."/>
            <person name="Corander J."/>
            <person name="Murphy D."/>
            <person name="Burger P.A."/>
        </authorList>
    </citation>
    <scope>NUCLEOTIDE SEQUENCE [LARGE SCALE GENOMIC DNA]</scope>
    <source>
        <strain evidence="2">Drom800</strain>
        <tissue evidence="2">Blood</tissue>
    </source>
</reference>
<dbReference type="PANTHER" id="PTHR33663:SF3">
    <property type="entry name" value="COILED-COIL DOMAIN-CONTAINING PROTEIN 185"/>
    <property type="match status" value="1"/>
</dbReference>
<dbReference type="Proteomes" id="UP000299084">
    <property type="component" value="Unassembled WGS sequence"/>
</dbReference>
<name>A0A5N4CJ00_CAMDR</name>
<dbReference type="AlphaFoldDB" id="A0A5N4CJ00"/>
<dbReference type="OrthoDB" id="200110at2759"/>